<organism evidence="1 2">
    <name type="scientific">Ixodes persulcatus</name>
    <name type="common">Taiga tick</name>
    <dbReference type="NCBI Taxonomy" id="34615"/>
    <lineage>
        <taxon>Eukaryota</taxon>
        <taxon>Metazoa</taxon>
        <taxon>Ecdysozoa</taxon>
        <taxon>Arthropoda</taxon>
        <taxon>Chelicerata</taxon>
        <taxon>Arachnida</taxon>
        <taxon>Acari</taxon>
        <taxon>Parasitiformes</taxon>
        <taxon>Ixodida</taxon>
        <taxon>Ixodoidea</taxon>
        <taxon>Ixodidae</taxon>
        <taxon>Ixodinae</taxon>
        <taxon>Ixodes</taxon>
    </lineage>
</organism>
<evidence type="ECO:0000313" key="2">
    <source>
        <dbReference type="Proteomes" id="UP000805193"/>
    </source>
</evidence>
<dbReference type="EMBL" id="JABSTQ010010291">
    <property type="protein sequence ID" value="KAG0421967.1"/>
    <property type="molecule type" value="Genomic_DNA"/>
</dbReference>
<keyword evidence="2" id="KW-1185">Reference proteome</keyword>
<dbReference type="Proteomes" id="UP000805193">
    <property type="component" value="Unassembled WGS sequence"/>
</dbReference>
<reference evidence="1 2" key="1">
    <citation type="journal article" date="2020" name="Cell">
        <title>Large-Scale Comparative Analyses of Tick Genomes Elucidate Their Genetic Diversity and Vector Capacities.</title>
        <authorList>
            <consortium name="Tick Genome and Microbiome Consortium (TIGMIC)"/>
            <person name="Jia N."/>
            <person name="Wang J."/>
            <person name="Shi W."/>
            <person name="Du L."/>
            <person name="Sun Y."/>
            <person name="Zhan W."/>
            <person name="Jiang J.F."/>
            <person name="Wang Q."/>
            <person name="Zhang B."/>
            <person name="Ji P."/>
            <person name="Bell-Sakyi L."/>
            <person name="Cui X.M."/>
            <person name="Yuan T.T."/>
            <person name="Jiang B.G."/>
            <person name="Yang W.F."/>
            <person name="Lam T.T."/>
            <person name="Chang Q.C."/>
            <person name="Ding S.J."/>
            <person name="Wang X.J."/>
            <person name="Zhu J.G."/>
            <person name="Ruan X.D."/>
            <person name="Zhao L."/>
            <person name="Wei J.T."/>
            <person name="Ye R.Z."/>
            <person name="Que T.C."/>
            <person name="Du C.H."/>
            <person name="Zhou Y.H."/>
            <person name="Cheng J.X."/>
            <person name="Dai P.F."/>
            <person name="Guo W.B."/>
            <person name="Han X.H."/>
            <person name="Huang E.J."/>
            <person name="Li L.F."/>
            <person name="Wei W."/>
            <person name="Gao Y.C."/>
            <person name="Liu J.Z."/>
            <person name="Shao H.Z."/>
            <person name="Wang X."/>
            <person name="Wang C.C."/>
            <person name="Yang T.C."/>
            <person name="Huo Q.B."/>
            <person name="Li W."/>
            <person name="Chen H.Y."/>
            <person name="Chen S.E."/>
            <person name="Zhou L.G."/>
            <person name="Ni X.B."/>
            <person name="Tian J.H."/>
            <person name="Sheng Y."/>
            <person name="Liu T."/>
            <person name="Pan Y.S."/>
            <person name="Xia L.Y."/>
            <person name="Li J."/>
            <person name="Zhao F."/>
            <person name="Cao W.C."/>
        </authorList>
    </citation>
    <scope>NUCLEOTIDE SEQUENCE [LARGE SCALE GENOMIC DNA]</scope>
    <source>
        <strain evidence="1">Iper-2018</strain>
    </source>
</reference>
<protein>
    <submittedName>
        <fullName evidence="1">Uncharacterized protein</fullName>
    </submittedName>
</protein>
<gene>
    <name evidence="1" type="ORF">HPB47_002181</name>
</gene>
<comment type="caution">
    <text evidence="1">The sequence shown here is derived from an EMBL/GenBank/DDBJ whole genome shotgun (WGS) entry which is preliminary data.</text>
</comment>
<evidence type="ECO:0000313" key="1">
    <source>
        <dbReference type="EMBL" id="KAG0421967.1"/>
    </source>
</evidence>
<sequence length="125" mass="13107">MRFHQPFAVQASPAARQGAASSAVATAACAATPAARSACQIRSPGSLHARPRHETPAGSSRAVGRKASAAGRRPRSDAGAELNRELRQGCRRTGTGVCPSFHLAMDHGGRHEPSESIQCQLRVNE</sequence>
<accession>A0AC60PLY3</accession>
<name>A0AC60PLY3_IXOPE</name>
<proteinExistence type="predicted"/>